<accession>G5GIV2</accession>
<name>G5GIV2_9FIRM</name>
<feature type="domain" description="ABC transporter" evidence="4">
    <location>
        <begin position="6"/>
        <end position="222"/>
    </location>
</feature>
<dbReference type="InterPro" id="IPR003593">
    <property type="entry name" value="AAA+_ATPase"/>
</dbReference>
<gene>
    <name evidence="5" type="ORF">HMPREF9333_01492</name>
</gene>
<evidence type="ECO:0000256" key="2">
    <source>
        <dbReference type="ARBA" id="ARBA00022741"/>
    </source>
</evidence>
<reference evidence="5 6" key="1">
    <citation type="submission" date="2011-08" db="EMBL/GenBank/DDBJ databases">
        <title>The Genome Sequence of Johnsonella ignava ATCC 51276.</title>
        <authorList>
            <consortium name="The Broad Institute Genome Sequencing Platform"/>
            <person name="Earl A."/>
            <person name="Ward D."/>
            <person name="Feldgarden M."/>
            <person name="Gevers D."/>
            <person name="Izard J."/>
            <person name="Blanton J.M."/>
            <person name="Baranova O.V."/>
            <person name="Dewhirst F.E."/>
            <person name="Young S.K."/>
            <person name="Zeng Q."/>
            <person name="Gargeya S."/>
            <person name="Fitzgerald M."/>
            <person name="Haas B."/>
            <person name="Abouelleil A."/>
            <person name="Alvarado L."/>
            <person name="Arachchi H.M."/>
            <person name="Berlin A."/>
            <person name="Brown A."/>
            <person name="Chapman S.B."/>
            <person name="Chen Z."/>
            <person name="Dunbar C."/>
            <person name="Freedman E."/>
            <person name="Gearin G."/>
            <person name="Gellesch M."/>
            <person name="Goldberg J."/>
            <person name="Griggs A."/>
            <person name="Gujja S."/>
            <person name="Heiman D."/>
            <person name="Howarth C."/>
            <person name="Larson L."/>
            <person name="Lui A."/>
            <person name="MacDonald P.J.P."/>
            <person name="Montmayeur A."/>
            <person name="Murphy C."/>
            <person name="Neiman D."/>
            <person name="Pearson M."/>
            <person name="Priest M."/>
            <person name="Roberts A."/>
            <person name="Saif S."/>
            <person name="Shea T."/>
            <person name="Shenoy N."/>
            <person name="Sisk P."/>
            <person name="Stolte C."/>
            <person name="Sykes S."/>
            <person name="Wortman J."/>
            <person name="Nusbaum C."/>
            <person name="Birren B."/>
        </authorList>
    </citation>
    <scope>NUCLEOTIDE SEQUENCE [LARGE SCALE GENOMIC DNA]</scope>
    <source>
        <strain evidence="5 6">ATCC 51276</strain>
    </source>
</reference>
<dbReference type="InterPro" id="IPR027417">
    <property type="entry name" value="P-loop_NTPase"/>
</dbReference>
<keyword evidence="1" id="KW-0813">Transport</keyword>
<evidence type="ECO:0000313" key="5">
    <source>
        <dbReference type="EMBL" id="EHI55356.1"/>
    </source>
</evidence>
<dbReference type="OrthoDB" id="9802264at2"/>
<dbReference type="SUPFAM" id="SSF52540">
    <property type="entry name" value="P-loop containing nucleoside triphosphate hydrolases"/>
    <property type="match status" value="1"/>
</dbReference>
<keyword evidence="2" id="KW-0547">Nucleotide-binding</keyword>
<dbReference type="HOGENOM" id="CLU_000604_1_22_9"/>
<evidence type="ECO:0000256" key="1">
    <source>
        <dbReference type="ARBA" id="ARBA00022448"/>
    </source>
</evidence>
<dbReference type="InterPro" id="IPR015854">
    <property type="entry name" value="ABC_transpr_LolD-like"/>
</dbReference>
<comment type="caution">
    <text evidence="5">The sequence shown here is derived from an EMBL/GenBank/DDBJ whole genome shotgun (WGS) entry which is preliminary data.</text>
</comment>
<evidence type="ECO:0000256" key="3">
    <source>
        <dbReference type="ARBA" id="ARBA00022840"/>
    </source>
</evidence>
<dbReference type="EMBL" id="ACZL01000023">
    <property type="protein sequence ID" value="EHI55356.1"/>
    <property type="molecule type" value="Genomic_DNA"/>
</dbReference>
<proteinExistence type="predicted"/>
<dbReference type="GO" id="GO:0016887">
    <property type="term" value="F:ATP hydrolysis activity"/>
    <property type="evidence" value="ECO:0007669"/>
    <property type="project" value="InterPro"/>
</dbReference>
<evidence type="ECO:0000259" key="4">
    <source>
        <dbReference type="PROSITE" id="PS50893"/>
    </source>
</evidence>
<dbReference type="PANTHER" id="PTHR24220:SF662">
    <property type="entry name" value="ABC TRANSPORTER ATP-BINDING PROTEIN"/>
    <property type="match status" value="1"/>
</dbReference>
<dbReference type="Proteomes" id="UP000003011">
    <property type="component" value="Unassembled WGS sequence"/>
</dbReference>
<organism evidence="5 6">
    <name type="scientific">Johnsonella ignava ATCC 51276</name>
    <dbReference type="NCBI Taxonomy" id="679200"/>
    <lineage>
        <taxon>Bacteria</taxon>
        <taxon>Bacillati</taxon>
        <taxon>Bacillota</taxon>
        <taxon>Clostridia</taxon>
        <taxon>Lachnospirales</taxon>
        <taxon>Lachnospiraceae</taxon>
        <taxon>Johnsonella</taxon>
    </lineage>
</organism>
<dbReference type="InterPro" id="IPR017911">
    <property type="entry name" value="MacB-like_ATP-bd"/>
</dbReference>
<dbReference type="GO" id="GO:0022857">
    <property type="term" value="F:transmembrane transporter activity"/>
    <property type="evidence" value="ECO:0007669"/>
    <property type="project" value="TreeGrafter"/>
</dbReference>
<dbReference type="CDD" id="cd03255">
    <property type="entry name" value="ABC_MJ0796_LolCDE_FtsE"/>
    <property type="match status" value="1"/>
</dbReference>
<protein>
    <recommendedName>
        <fullName evidence="4">ABC transporter domain-containing protein</fullName>
    </recommendedName>
</protein>
<dbReference type="Gene3D" id="3.40.50.300">
    <property type="entry name" value="P-loop containing nucleotide triphosphate hydrolases"/>
    <property type="match status" value="1"/>
</dbReference>
<evidence type="ECO:0000313" key="6">
    <source>
        <dbReference type="Proteomes" id="UP000003011"/>
    </source>
</evidence>
<dbReference type="AlphaFoldDB" id="G5GIV2"/>
<dbReference type="GO" id="GO:0005524">
    <property type="term" value="F:ATP binding"/>
    <property type="evidence" value="ECO:0007669"/>
    <property type="project" value="UniProtKB-KW"/>
</dbReference>
<dbReference type="PANTHER" id="PTHR24220">
    <property type="entry name" value="IMPORT ATP-BINDING PROTEIN"/>
    <property type="match status" value="1"/>
</dbReference>
<dbReference type="SMART" id="SM00382">
    <property type="entry name" value="AAA"/>
    <property type="match status" value="1"/>
</dbReference>
<dbReference type="GO" id="GO:0005886">
    <property type="term" value="C:plasma membrane"/>
    <property type="evidence" value="ECO:0007669"/>
    <property type="project" value="TreeGrafter"/>
</dbReference>
<dbReference type="PROSITE" id="PS50893">
    <property type="entry name" value="ABC_TRANSPORTER_2"/>
    <property type="match status" value="1"/>
</dbReference>
<dbReference type="eggNOG" id="COG1136">
    <property type="taxonomic scope" value="Bacteria"/>
</dbReference>
<keyword evidence="6" id="KW-1185">Reference proteome</keyword>
<dbReference type="InterPro" id="IPR017871">
    <property type="entry name" value="ABC_transporter-like_CS"/>
</dbReference>
<dbReference type="STRING" id="679200.HMPREF9333_01492"/>
<keyword evidence="3" id="KW-0067">ATP-binding</keyword>
<dbReference type="Pfam" id="PF00005">
    <property type="entry name" value="ABC_tran"/>
    <property type="match status" value="1"/>
</dbReference>
<dbReference type="PROSITE" id="PS00211">
    <property type="entry name" value="ABC_TRANSPORTER_1"/>
    <property type="match status" value="1"/>
</dbReference>
<dbReference type="InterPro" id="IPR003439">
    <property type="entry name" value="ABC_transporter-like_ATP-bd"/>
</dbReference>
<dbReference type="RefSeq" id="WP_005541170.1">
    <property type="nucleotide sequence ID" value="NZ_JH378833.1"/>
</dbReference>
<sequence>MGGHIIETQKLSKDFVRGGRSFRAVNEIDFAIDEGEFVYITGRSGSGKTTFLNLLAGLLEPSSGSVYIGGKDLKEFDDKQKSNYRNSYIGYVPQSLGTMPNLTVLENVMLPMSLYNNSKEGVGRASALLDKMGILNLKDEFPKSLSGGELKRVLLARAIMNSPKILIADEPTSDLDKTTTDGIMSVLKDINSSGTALLIVTHENDILVHSDCIYNMDDGRLVK</sequence>